<dbReference type="SUPFAM" id="SSF55073">
    <property type="entry name" value="Nucleotide cyclase"/>
    <property type="match status" value="1"/>
</dbReference>
<feature type="domain" description="GGDEF" evidence="6">
    <location>
        <begin position="193"/>
        <end position="330"/>
    </location>
</feature>
<evidence type="ECO:0000259" key="6">
    <source>
        <dbReference type="PROSITE" id="PS50887"/>
    </source>
</evidence>
<proteinExistence type="predicted"/>
<dbReference type="GO" id="GO:0043709">
    <property type="term" value="P:cell adhesion involved in single-species biofilm formation"/>
    <property type="evidence" value="ECO:0007669"/>
    <property type="project" value="TreeGrafter"/>
</dbReference>
<dbReference type="InterPro" id="IPR029787">
    <property type="entry name" value="Nucleotide_cyclase"/>
</dbReference>
<dbReference type="InterPro" id="IPR050469">
    <property type="entry name" value="Diguanylate_Cyclase"/>
</dbReference>
<dbReference type="Gene3D" id="3.30.70.270">
    <property type="match status" value="1"/>
</dbReference>
<keyword evidence="8" id="KW-1185">Reference proteome</keyword>
<dbReference type="GO" id="GO:0005886">
    <property type="term" value="C:plasma membrane"/>
    <property type="evidence" value="ECO:0007669"/>
    <property type="project" value="TreeGrafter"/>
</dbReference>
<dbReference type="Gene3D" id="3.40.50.2300">
    <property type="match status" value="1"/>
</dbReference>
<dbReference type="PANTHER" id="PTHR45138">
    <property type="entry name" value="REGULATORY COMPONENTS OF SENSORY TRANSDUCTION SYSTEM"/>
    <property type="match status" value="1"/>
</dbReference>
<keyword evidence="4" id="KW-0175">Coiled coil</keyword>
<evidence type="ECO:0000313" key="7">
    <source>
        <dbReference type="EMBL" id="GFM34680.1"/>
    </source>
</evidence>
<dbReference type="InterPro" id="IPR043128">
    <property type="entry name" value="Rev_trsase/Diguanyl_cyclase"/>
</dbReference>
<dbReference type="GO" id="GO:0000160">
    <property type="term" value="P:phosphorelay signal transduction system"/>
    <property type="evidence" value="ECO:0007669"/>
    <property type="project" value="InterPro"/>
</dbReference>
<dbReference type="SMART" id="SM00448">
    <property type="entry name" value="REC"/>
    <property type="match status" value="1"/>
</dbReference>
<organism evidence="7 8">
    <name type="scientific">Desulfovibrio subterraneus</name>
    <dbReference type="NCBI Taxonomy" id="2718620"/>
    <lineage>
        <taxon>Bacteria</taxon>
        <taxon>Pseudomonadati</taxon>
        <taxon>Thermodesulfobacteriota</taxon>
        <taxon>Desulfovibrionia</taxon>
        <taxon>Desulfovibrionales</taxon>
        <taxon>Desulfovibrionaceae</taxon>
        <taxon>Desulfovibrio</taxon>
    </lineage>
</organism>
<name>A0A7J0BLY3_9BACT</name>
<dbReference type="CDD" id="cd01949">
    <property type="entry name" value="GGDEF"/>
    <property type="match status" value="1"/>
</dbReference>
<dbReference type="GO" id="GO:1902201">
    <property type="term" value="P:negative regulation of bacterial-type flagellum-dependent cell motility"/>
    <property type="evidence" value="ECO:0007669"/>
    <property type="project" value="TreeGrafter"/>
</dbReference>
<feature type="coiled-coil region" evidence="4">
    <location>
        <begin position="124"/>
        <end position="165"/>
    </location>
</feature>
<dbReference type="NCBIfam" id="TIGR00254">
    <property type="entry name" value="GGDEF"/>
    <property type="match status" value="1"/>
</dbReference>
<dbReference type="EC" id="2.7.7.65" evidence="1"/>
<dbReference type="EMBL" id="BLVO01000016">
    <property type="protein sequence ID" value="GFM34680.1"/>
    <property type="molecule type" value="Genomic_DNA"/>
</dbReference>
<dbReference type="RefSeq" id="WP_205245244.1">
    <property type="nucleotide sequence ID" value="NZ_BLVO01000016.1"/>
</dbReference>
<dbReference type="AlphaFoldDB" id="A0A7J0BLY3"/>
<evidence type="ECO:0000256" key="1">
    <source>
        <dbReference type="ARBA" id="ARBA00012528"/>
    </source>
</evidence>
<dbReference type="InterPro" id="IPR000160">
    <property type="entry name" value="GGDEF_dom"/>
</dbReference>
<dbReference type="Pfam" id="PF00990">
    <property type="entry name" value="GGDEF"/>
    <property type="match status" value="1"/>
</dbReference>
<dbReference type="SMART" id="SM00267">
    <property type="entry name" value="GGDEF"/>
    <property type="match status" value="1"/>
</dbReference>
<dbReference type="Proteomes" id="UP000503840">
    <property type="component" value="Unassembled WGS sequence"/>
</dbReference>
<protein>
    <recommendedName>
        <fullName evidence="1">diguanylate cyclase</fullName>
        <ecNumber evidence="1">2.7.7.65</ecNumber>
    </recommendedName>
</protein>
<evidence type="ECO:0000256" key="3">
    <source>
        <dbReference type="PROSITE-ProRule" id="PRU00169"/>
    </source>
</evidence>
<reference evidence="7 8" key="1">
    <citation type="submission" date="2020-05" db="EMBL/GenBank/DDBJ databases">
        <title>Draft genome sequence of Desulfovibrio sp. strain HN2T.</title>
        <authorList>
            <person name="Ueno A."/>
            <person name="Tamazawa S."/>
            <person name="Tamamura S."/>
            <person name="Murakami T."/>
            <person name="Kiyama T."/>
            <person name="Inomata H."/>
            <person name="Amano Y."/>
            <person name="Miyakawa K."/>
            <person name="Tamaki H."/>
            <person name="Naganuma T."/>
            <person name="Kaneko K."/>
        </authorList>
    </citation>
    <scope>NUCLEOTIDE SEQUENCE [LARGE SCALE GENOMIC DNA]</scope>
    <source>
        <strain evidence="7 8">HN2</strain>
    </source>
</reference>
<accession>A0A7J0BLY3</accession>
<feature type="modified residue" description="4-aspartylphosphate" evidence="3">
    <location>
        <position position="54"/>
    </location>
</feature>
<keyword evidence="3" id="KW-0597">Phosphoprotein</keyword>
<dbReference type="GO" id="GO:0052621">
    <property type="term" value="F:diguanylate cyclase activity"/>
    <property type="evidence" value="ECO:0007669"/>
    <property type="project" value="UniProtKB-EC"/>
</dbReference>
<sequence>MNKPKILIVDDRPANLLALGGLLNDLDVELVEANSGAEALAHTLDHDFALVLLDVQMPDMDGYEVAELMRGNSKTRHIPIIFVTAAYKRETQIFKGYESGAVDYLFKPLEPLVFKSKVGVFLDLYRHKEELDEKRRELDRKLVELEELQQQLEETNEQLLYLSVTDGLTGLSNKRHFEEVYHEEWARNMRNNTPLSLLLLDIDHFKAYNDTYGHGAGDDCLRHISLTLSEIIQRDVDKLARIGGEEFAILLPGTDTPGAEHVARKLLLAVSTKDLPHCASCTADFVTVSIGIASTIPDKSLSPRSMFDAADKALYCAKEEGRNRVCISSQFSVDTGTHIPEELSRTA</sequence>
<dbReference type="PROSITE" id="PS50110">
    <property type="entry name" value="RESPONSE_REGULATORY"/>
    <property type="match status" value="1"/>
</dbReference>
<comment type="caution">
    <text evidence="7">The sequence shown here is derived from an EMBL/GenBank/DDBJ whole genome shotgun (WGS) entry which is preliminary data.</text>
</comment>
<evidence type="ECO:0000256" key="2">
    <source>
        <dbReference type="ARBA" id="ARBA00034247"/>
    </source>
</evidence>
<feature type="domain" description="Response regulatory" evidence="5">
    <location>
        <begin position="5"/>
        <end position="122"/>
    </location>
</feature>
<dbReference type="PANTHER" id="PTHR45138:SF9">
    <property type="entry name" value="DIGUANYLATE CYCLASE DGCM-RELATED"/>
    <property type="match status" value="1"/>
</dbReference>
<gene>
    <name evidence="7" type="primary">pleD</name>
    <name evidence="7" type="ORF">DSM101010T_30450</name>
</gene>
<evidence type="ECO:0000259" key="5">
    <source>
        <dbReference type="PROSITE" id="PS50110"/>
    </source>
</evidence>
<dbReference type="InterPro" id="IPR011006">
    <property type="entry name" value="CheY-like_superfamily"/>
</dbReference>
<evidence type="ECO:0000313" key="8">
    <source>
        <dbReference type="Proteomes" id="UP000503840"/>
    </source>
</evidence>
<dbReference type="InterPro" id="IPR001789">
    <property type="entry name" value="Sig_transdc_resp-reg_receiver"/>
</dbReference>
<dbReference type="Pfam" id="PF00072">
    <property type="entry name" value="Response_reg"/>
    <property type="match status" value="1"/>
</dbReference>
<dbReference type="FunFam" id="3.30.70.270:FF:000001">
    <property type="entry name" value="Diguanylate cyclase domain protein"/>
    <property type="match status" value="1"/>
</dbReference>
<evidence type="ECO:0000256" key="4">
    <source>
        <dbReference type="SAM" id="Coils"/>
    </source>
</evidence>
<comment type="catalytic activity">
    <reaction evidence="2">
        <text>2 GTP = 3',3'-c-di-GMP + 2 diphosphate</text>
        <dbReference type="Rhea" id="RHEA:24898"/>
        <dbReference type="ChEBI" id="CHEBI:33019"/>
        <dbReference type="ChEBI" id="CHEBI:37565"/>
        <dbReference type="ChEBI" id="CHEBI:58805"/>
        <dbReference type="EC" id="2.7.7.65"/>
    </reaction>
</comment>
<dbReference type="SUPFAM" id="SSF52172">
    <property type="entry name" value="CheY-like"/>
    <property type="match status" value="1"/>
</dbReference>
<dbReference type="PROSITE" id="PS50887">
    <property type="entry name" value="GGDEF"/>
    <property type="match status" value="1"/>
</dbReference>